<feature type="binding site" evidence="4">
    <location>
        <position position="182"/>
    </location>
    <ligand>
        <name>substrate</name>
    </ligand>
</feature>
<feature type="binding site" evidence="4">
    <location>
        <position position="212"/>
    </location>
    <ligand>
        <name>substrate</name>
    </ligand>
</feature>
<dbReference type="InterPro" id="IPR050287">
    <property type="entry name" value="MTA/SAH_deaminase"/>
</dbReference>
<evidence type="ECO:0000256" key="3">
    <source>
        <dbReference type="ARBA" id="ARBA00022833"/>
    </source>
</evidence>
<keyword evidence="7" id="KW-1185">Reference proteome</keyword>
<evidence type="ECO:0000313" key="6">
    <source>
        <dbReference type="EMBL" id="MBM7561638.1"/>
    </source>
</evidence>
<accession>A0ABS2MQE4</accession>
<dbReference type="EC" id="3.5.4.28" evidence="4"/>
<keyword evidence="2 4" id="KW-0378">Hydrolase</keyword>
<protein>
    <recommendedName>
        <fullName evidence="4">5-methylthioadenosine/S-adenosylhomocysteine deaminase</fullName>
        <shortName evidence="4">MTA/SAH deaminase</shortName>
        <ecNumber evidence="4">3.5.4.28</ecNumber>
        <ecNumber evidence="4">3.5.4.31</ecNumber>
    </recommendedName>
</protein>
<gene>
    <name evidence="4" type="primary">mtaD</name>
    <name evidence="6" type="ORF">JOC49_001158</name>
</gene>
<dbReference type="Gene3D" id="2.30.40.10">
    <property type="entry name" value="Urease, subunit C, domain 1"/>
    <property type="match status" value="1"/>
</dbReference>
<keyword evidence="1 4" id="KW-0479">Metal-binding</keyword>
<dbReference type="PANTHER" id="PTHR43794">
    <property type="entry name" value="AMINOHYDROLASE SSNA-RELATED"/>
    <property type="match status" value="1"/>
</dbReference>
<feature type="binding site" evidence="4">
    <location>
        <position position="209"/>
    </location>
    <ligand>
        <name>Zn(2+)</name>
        <dbReference type="ChEBI" id="CHEBI:29105"/>
    </ligand>
</feature>
<evidence type="ECO:0000259" key="5">
    <source>
        <dbReference type="Pfam" id="PF01979"/>
    </source>
</evidence>
<dbReference type="EC" id="3.5.4.31" evidence="4"/>
<sequence length="433" mass="47457">MKRLIENLSIVTMEKSDQPVITGSIAIENDVLVGVGSVPDGFEPDEIINGSGQLALPGLINAHTHMAMSLLRNYADDMPLMSWLSDKIWPVEAGLTPNDVYLGTMLSIAEMIRTGCTTFNDMYFEMEEVAKAVEQSGVRATLGRGMIGNDREGLEKLANTRTLFKDWHGKADGRIRVSVAPHAPYTCSDGFILKSIDLAKELGTEIHIHLSESIDEVSESLEKYKMTPIQKMEQLGMFKLKTNAAHCVHLYDQDFEILKAHDVSVLYNPSSNMKLGNGFASIKRMLDQGINVALGTDGASSNNNINMFEEMHLCALVNKGITGDPTALPAYKALEIATINGAKALGIDDLTGSLKIGKKADLILMDLNKPHLCPQYDLIAMLVYSAAASDVKSVMVDGRFLMRDYVIETFDEKNIMESANKAAHALINRTQKG</sequence>
<dbReference type="Pfam" id="PF01979">
    <property type="entry name" value="Amidohydro_1"/>
    <property type="match status" value="1"/>
</dbReference>
<dbReference type="HAMAP" id="MF_01281">
    <property type="entry name" value="MTA_SAH_deamin"/>
    <property type="match status" value="1"/>
</dbReference>
<dbReference type="EMBL" id="JAFBDT010000006">
    <property type="protein sequence ID" value="MBM7561638.1"/>
    <property type="molecule type" value="Genomic_DNA"/>
</dbReference>
<evidence type="ECO:0000256" key="4">
    <source>
        <dbReference type="HAMAP-Rule" id="MF_01281"/>
    </source>
</evidence>
<feature type="binding site" evidence="4">
    <location>
        <position position="144"/>
    </location>
    <ligand>
        <name>substrate</name>
    </ligand>
</feature>
<feature type="binding site" evidence="4">
    <location>
        <position position="65"/>
    </location>
    <ligand>
        <name>Zn(2+)</name>
        <dbReference type="ChEBI" id="CHEBI:29105"/>
    </ligand>
</feature>
<dbReference type="InterPro" id="IPR032466">
    <property type="entry name" value="Metal_Hydrolase"/>
</dbReference>
<feature type="domain" description="Amidohydrolase-related" evidence="5">
    <location>
        <begin position="55"/>
        <end position="400"/>
    </location>
</feature>
<dbReference type="InterPro" id="IPR011059">
    <property type="entry name" value="Metal-dep_hydrolase_composite"/>
</dbReference>
<dbReference type="InterPro" id="IPR023512">
    <property type="entry name" value="Deaminase_MtaD/DadD"/>
</dbReference>
<dbReference type="SUPFAM" id="SSF51556">
    <property type="entry name" value="Metallo-dependent hydrolases"/>
    <property type="match status" value="1"/>
</dbReference>
<feature type="binding site" evidence="4">
    <location>
        <position position="297"/>
    </location>
    <ligand>
        <name>Zn(2+)</name>
        <dbReference type="ChEBI" id="CHEBI:29105"/>
    </ligand>
</feature>
<comment type="caution">
    <text evidence="4">Lacks conserved residue(s) required for the propagation of feature annotation.</text>
</comment>
<dbReference type="Proteomes" id="UP000767854">
    <property type="component" value="Unassembled WGS sequence"/>
</dbReference>
<dbReference type="RefSeq" id="WP_204663325.1">
    <property type="nucleotide sequence ID" value="NZ_JAFBDT010000006.1"/>
</dbReference>
<dbReference type="GO" id="GO:0090614">
    <property type="term" value="F:5'-methylthioadenosine deaminase activity"/>
    <property type="evidence" value="ECO:0007669"/>
    <property type="project" value="UniProtKB-EC"/>
</dbReference>
<comment type="catalytic activity">
    <reaction evidence="4">
        <text>S-adenosyl-L-homocysteine + H2O + H(+) = S-inosyl-L-homocysteine + NH4(+)</text>
        <dbReference type="Rhea" id="RHEA:20716"/>
        <dbReference type="ChEBI" id="CHEBI:15377"/>
        <dbReference type="ChEBI" id="CHEBI:15378"/>
        <dbReference type="ChEBI" id="CHEBI:28938"/>
        <dbReference type="ChEBI" id="CHEBI:57856"/>
        <dbReference type="ChEBI" id="CHEBI:57985"/>
        <dbReference type="EC" id="3.5.4.28"/>
    </reaction>
</comment>
<name>A0ABS2MQE4_9FIRM</name>
<evidence type="ECO:0000256" key="1">
    <source>
        <dbReference type="ARBA" id="ARBA00022723"/>
    </source>
</evidence>
<feature type="binding site" evidence="4">
    <location>
        <position position="63"/>
    </location>
    <ligand>
        <name>Zn(2+)</name>
        <dbReference type="ChEBI" id="CHEBI:29105"/>
    </ligand>
</feature>
<comment type="similarity">
    <text evidence="4">Belongs to the metallo-dependent hydrolases superfamily. MTA/SAH deaminase family.</text>
</comment>
<dbReference type="PANTHER" id="PTHR43794:SF11">
    <property type="entry name" value="AMIDOHYDROLASE-RELATED DOMAIN-CONTAINING PROTEIN"/>
    <property type="match status" value="1"/>
</dbReference>
<keyword evidence="3 4" id="KW-0862">Zinc</keyword>
<evidence type="ECO:0000256" key="2">
    <source>
        <dbReference type="ARBA" id="ARBA00022801"/>
    </source>
</evidence>
<proteinExistence type="inferred from homology"/>
<dbReference type="Gene3D" id="3.20.20.140">
    <property type="entry name" value="Metal-dependent hydrolases"/>
    <property type="match status" value="1"/>
</dbReference>
<comment type="caution">
    <text evidence="6">The sequence shown here is derived from an EMBL/GenBank/DDBJ whole genome shotgun (WGS) entry which is preliminary data.</text>
</comment>
<dbReference type="SUPFAM" id="SSF51338">
    <property type="entry name" value="Composite domain of metallo-dependent hydrolases"/>
    <property type="match status" value="1"/>
</dbReference>
<comment type="catalytic activity">
    <reaction evidence="4">
        <text>S-methyl-5'-thioadenosine + H2O + H(+) = S-methyl-5'-thioinosine + NH4(+)</text>
        <dbReference type="Rhea" id="RHEA:25025"/>
        <dbReference type="ChEBI" id="CHEBI:15377"/>
        <dbReference type="ChEBI" id="CHEBI:15378"/>
        <dbReference type="ChEBI" id="CHEBI:17509"/>
        <dbReference type="ChEBI" id="CHEBI:28938"/>
        <dbReference type="ChEBI" id="CHEBI:48595"/>
        <dbReference type="EC" id="3.5.4.31"/>
    </reaction>
</comment>
<dbReference type="InterPro" id="IPR006680">
    <property type="entry name" value="Amidohydro-rel"/>
</dbReference>
<evidence type="ECO:0000313" key="7">
    <source>
        <dbReference type="Proteomes" id="UP000767854"/>
    </source>
</evidence>
<comment type="function">
    <text evidence="4">Catalyzes the deamination of 5-methylthioadenosine and S-adenosyl-L-homocysteine into 5-methylthioinosine and S-inosyl-L-homocysteine, respectively. Is also able to deaminate adenosine.</text>
</comment>
<organism evidence="6 7">
    <name type="scientific">Fusibacter tunisiensis</name>
    <dbReference type="NCBI Taxonomy" id="1008308"/>
    <lineage>
        <taxon>Bacteria</taxon>
        <taxon>Bacillati</taxon>
        <taxon>Bacillota</taxon>
        <taxon>Clostridia</taxon>
        <taxon>Eubacteriales</taxon>
        <taxon>Eubacteriales Family XII. Incertae Sedis</taxon>
        <taxon>Fusibacter</taxon>
    </lineage>
</organism>
<reference evidence="6 7" key="1">
    <citation type="submission" date="2021-01" db="EMBL/GenBank/DDBJ databases">
        <title>Genomic Encyclopedia of Type Strains, Phase IV (KMG-IV): sequencing the most valuable type-strain genomes for metagenomic binning, comparative biology and taxonomic classification.</title>
        <authorList>
            <person name="Goeker M."/>
        </authorList>
    </citation>
    <scope>NUCLEOTIDE SEQUENCE [LARGE SCALE GENOMIC DNA]</scope>
    <source>
        <strain evidence="6 7">DSM 24436</strain>
    </source>
</reference>
<comment type="cofactor">
    <cofactor evidence="4">
        <name>Zn(2+)</name>
        <dbReference type="ChEBI" id="CHEBI:29105"/>
    </cofactor>
    <text evidence="4">Binds 1 zinc ion per subunit.</text>
</comment>
<feature type="binding site" evidence="4">
    <location>
        <position position="297"/>
    </location>
    <ligand>
        <name>substrate</name>
    </ligand>
</feature>
<feature type="binding site" evidence="4">
    <location>
        <position position="92"/>
    </location>
    <ligand>
        <name>substrate</name>
    </ligand>
</feature>
<dbReference type="GO" id="GO:0050270">
    <property type="term" value="F:S-adenosylhomocysteine deaminase activity"/>
    <property type="evidence" value="ECO:0007669"/>
    <property type="project" value="UniProtKB-EC"/>
</dbReference>
<dbReference type="CDD" id="cd01298">
    <property type="entry name" value="ATZ_TRZ_like"/>
    <property type="match status" value="1"/>
</dbReference>